<proteinExistence type="predicted"/>
<dbReference type="AlphaFoldDB" id="A0A2S2QMP8"/>
<name>A0A2S2QMP8_9HEMI</name>
<organism evidence="1">
    <name type="scientific">Sipha flava</name>
    <name type="common">yellow sugarcane aphid</name>
    <dbReference type="NCBI Taxonomy" id="143950"/>
    <lineage>
        <taxon>Eukaryota</taxon>
        <taxon>Metazoa</taxon>
        <taxon>Ecdysozoa</taxon>
        <taxon>Arthropoda</taxon>
        <taxon>Hexapoda</taxon>
        <taxon>Insecta</taxon>
        <taxon>Pterygota</taxon>
        <taxon>Neoptera</taxon>
        <taxon>Paraneoptera</taxon>
        <taxon>Hemiptera</taxon>
        <taxon>Sternorrhyncha</taxon>
        <taxon>Aphidomorpha</taxon>
        <taxon>Aphidoidea</taxon>
        <taxon>Aphididae</taxon>
        <taxon>Sipha</taxon>
    </lineage>
</organism>
<accession>A0A2S2QMP8</accession>
<gene>
    <name evidence="1" type="ORF">g.107495</name>
</gene>
<protein>
    <submittedName>
        <fullName evidence="1">Uncharacterized protein</fullName>
    </submittedName>
</protein>
<sequence>MHAAFFALFFSPFRTPFHSSPTQHMTVRMAHVANESYSRTIDVTTGPGTRVNSTECRRDHIFTSRLRSANLRYDTRRADGFGSRKHVSIHSARCLCERFWLKTRIVYSLFVVEHRVFAAENIPENRYPRGK</sequence>
<reference evidence="1" key="1">
    <citation type="submission" date="2018-04" db="EMBL/GenBank/DDBJ databases">
        <title>Transcriptome assembly of Sipha flava.</title>
        <authorList>
            <person name="Scully E.D."/>
            <person name="Geib S.M."/>
            <person name="Palmer N.A."/>
            <person name="Koch K."/>
            <person name="Bradshaw J."/>
            <person name="Heng-Moss T."/>
            <person name="Sarath G."/>
        </authorList>
    </citation>
    <scope>NUCLEOTIDE SEQUENCE</scope>
</reference>
<evidence type="ECO:0000313" key="1">
    <source>
        <dbReference type="EMBL" id="MBY79036.1"/>
    </source>
</evidence>
<dbReference type="EMBL" id="GGMS01009833">
    <property type="protein sequence ID" value="MBY79036.1"/>
    <property type="molecule type" value="Transcribed_RNA"/>
</dbReference>